<evidence type="ECO:0000256" key="1">
    <source>
        <dbReference type="SAM" id="MobiDB-lite"/>
    </source>
</evidence>
<proteinExistence type="predicted"/>
<dbReference type="Proteomes" id="UP000016931">
    <property type="component" value="Unassembled WGS sequence"/>
</dbReference>
<accession>N1QD95</accession>
<feature type="compositionally biased region" description="Low complexity" evidence="1">
    <location>
        <begin position="61"/>
        <end position="79"/>
    </location>
</feature>
<gene>
    <name evidence="2" type="ORF">SEPMUDRAFT_128004</name>
</gene>
<dbReference type="EMBL" id="KB456269">
    <property type="protein sequence ID" value="EMF09251.1"/>
    <property type="molecule type" value="Genomic_DNA"/>
</dbReference>
<name>N1QD95_SPHMS</name>
<organism evidence="2 3">
    <name type="scientific">Sphaerulina musiva (strain SO2202)</name>
    <name type="common">Poplar stem canker fungus</name>
    <name type="synonym">Septoria musiva</name>
    <dbReference type="NCBI Taxonomy" id="692275"/>
    <lineage>
        <taxon>Eukaryota</taxon>
        <taxon>Fungi</taxon>
        <taxon>Dikarya</taxon>
        <taxon>Ascomycota</taxon>
        <taxon>Pezizomycotina</taxon>
        <taxon>Dothideomycetes</taxon>
        <taxon>Dothideomycetidae</taxon>
        <taxon>Mycosphaerellales</taxon>
        <taxon>Mycosphaerellaceae</taxon>
        <taxon>Sphaerulina</taxon>
    </lineage>
</organism>
<sequence length="79" mass="8817">MYDASTSCGIPTYHPGVEWSLWPSDLSRSDFSEKTNVEGRLEDACELWNSLLTTKLNQSQRGLMRARAGRRAPPTMGGQ</sequence>
<dbReference type="GeneID" id="27899322"/>
<dbReference type="AlphaFoldDB" id="N1QD95"/>
<evidence type="ECO:0000313" key="3">
    <source>
        <dbReference type="Proteomes" id="UP000016931"/>
    </source>
</evidence>
<keyword evidence="3" id="KW-1185">Reference proteome</keyword>
<feature type="region of interest" description="Disordered" evidence="1">
    <location>
        <begin position="59"/>
        <end position="79"/>
    </location>
</feature>
<evidence type="ECO:0000313" key="2">
    <source>
        <dbReference type="EMBL" id="EMF09251.1"/>
    </source>
</evidence>
<dbReference type="RefSeq" id="XP_016757372.1">
    <property type="nucleotide sequence ID" value="XM_016902185.1"/>
</dbReference>
<reference evidence="2 3" key="1">
    <citation type="journal article" date="2012" name="PLoS Pathog.">
        <title>Diverse lifestyles and strategies of plant pathogenesis encoded in the genomes of eighteen Dothideomycetes fungi.</title>
        <authorList>
            <person name="Ohm R.A."/>
            <person name="Feau N."/>
            <person name="Henrissat B."/>
            <person name="Schoch C.L."/>
            <person name="Horwitz B.A."/>
            <person name="Barry K.W."/>
            <person name="Condon B.J."/>
            <person name="Copeland A.C."/>
            <person name="Dhillon B."/>
            <person name="Glaser F."/>
            <person name="Hesse C.N."/>
            <person name="Kosti I."/>
            <person name="LaButti K."/>
            <person name="Lindquist E.A."/>
            <person name="Lucas S."/>
            <person name="Salamov A.A."/>
            <person name="Bradshaw R.E."/>
            <person name="Ciuffetti L."/>
            <person name="Hamelin R.C."/>
            <person name="Kema G.H.J."/>
            <person name="Lawrence C."/>
            <person name="Scott J.A."/>
            <person name="Spatafora J.W."/>
            <person name="Turgeon B.G."/>
            <person name="de Wit P.J.G.M."/>
            <person name="Zhong S."/>
            <person name="Goodwin S.B."/>
            <person name="Grigoriev I.V."/>
        </authorList>
    </citation>
    <scope>NUCLEOTIDE SEQUENCE [LARGE SCALE GENOMIC DNA]</scope>
    <source>
        <strain evidence="2 3">SO2202</strain>
    </source>
</reference>
<protein>
    <submittedName>
        <fullName evidence="2">Uncharacterized protein</fullName>
    </submittedName>
</protein>
<dbReference type="HOGENOM" id="CLU_2607534_0_0_1"/>